<gene>
    <name evidence="1" type="ORF">PsYK624_039540</name>
</gene>
<dbReference type="EMBL" id="BPQB01000007">
    <property type="protein sequence ID" value="GJE87870.1"/>
    <property type="molecule type" value="Genomic_DNA"/>
</dbReference>
<accession>A0A9P3G5D4</accession>
<reference evidence="1 2" key="1">
    <citation type="submission" date="2021-08" db="EMBL/GenBank/DDBJ databases">
        <title>Draft Genome Sequence of Phanerochaete sordida strain YK-624.</title>
        <authorList>
            <person name="Mori T."/>
            <person name="Dohra H."/>
            <person name="Suzuki T."/>
            <person name="Kawagishi H."/>
            <person name="Hirai H."/>
        </authorList>
    </citation>
    <scope>NUCLEOTIDE SEQUENCE [LARGE SCALE GENOMIC DNA]</scope>
    <source>
        <strain evidence="1 2">YK-624</strain>
    </source>
</reference>
<evidence type="ECO:0000313" key="1">
    <source>
        <dbReference type="EMBL" id="GJE87870.1"/>
    </source>
</evidence>
<dbReference type="PROSITE" id="PS51257">
    <property type="entry name" value="PROKAR_LIPOPROTEIN"/>
    <property type="match status" value="1"/>
</dbReference>
<keyword evidence="2" id="KW-1185">Reference proteome</keyword>
<name>A0A9P3G5D4_9APHY</name>
<evidence type="ECO:0000313" key="2">
    <source>
        <dbReference type="Proteomes" id="UP000703269"/>
    </source>
</evidence>
<proteinExistence type="predicted"/>
<organism evidence="1 2">
    <name type="scientific">Phanerochaete sordida</name>
    <dbReference type="NCBI Taxonomy" id="48140"/>
    <lineage>
        <taxon>Eukaryota</taxon>
        <taxon>Fungi</taxon>
        <taxon>Dikarya</taxon>
        <taxon>Basidiomycota</taxon>
        <taxon>Agaricomycotina</taxon>
        <taxon>Agaricomycetes</taxon>
        <taxon>Polyporales</taxon>
        <taxon>Phanerochaetaceae</taxon>
        <taxon>Phanerochaete</taxon>
    </lineage>
</organism>
<comment type="caution">
    <text evidence="1">The sequence shown here is derived from an EMBL/GenBank/DDBJ whole genome shotgun (WGS) entry which is preliminary data.</text>
</comment>
<dbReference type="Proteomes" id="UP000703269">
    <property type="component" value="Unassembled WGS sequence"/>
</dbReference>
<sequence length="80" mass="8952">MRVKSIESLFIELVLTQSGESSSATTASYGCRRGALTILQGLAFPKFEPALPRIRFLRTATYRHNGAPSLLPERWRRSSV</sequence>
<protein>
    <submittedName>
        <fullName evidence="1">Uncharacterized protein</fullName>
    </submittedName>
</protein>
<dbReference type="AlphaFoldDB" id="A0A9P3G5D4"/>